<sequence>MSSRKSVSFIPGRWIIVNTGPPCVHFPGLYKRPLHSLNSTKCYCRQSDPLPLHISDYKCTDTFECPGNSLKFCGGSNHNVVSSERSRITVSKIDLSTETVTEKNTKATIATSVSIRDSTTADFMNMITNYKYPGTTIPELFSTTSEEDANPAIRTLVTERPSQATTANGKWSLWNDWKFCEVNCIREDTTDGTQRRWRTCEGTQCSGGDMEERSCSELGICKGMRPRKLLCKCPKRLINTKWHFLDGKNKTDKKVRKMVLEDFNKNLKSEISVDKKTVSKEIRKKNSSVNKRKSSQSIGWGCIVFLILPVVFLITIDILNCCINFQSRIGDRKRNRIGPTSNIEDTRDSIKPLQKNVNATENYYASRCGNNVHPDERKRETYPKRRDDNVEKDRDKWLQIEIAITILKEKKPYSVAICFNYSQESKASIQMFSIGLDLRQHNIVPTRYLLGSMSLFYIMCYANIFKIIYTCSLLTCKYSPDGKLATFTSWTTKYWKSGTQYYLYFSECVILYQCYDLDSSWEILIEDKATTNIWCDNKCKAAELNYRFSGTISKYCYCQTAVPKKKGSRTPSNCTEQCPGNHSEICGVSEIGNYTHTLKLKWILLKPRLLEIESYDHHMTR</sequence>
<evidence type="ECO:0000256" key="5">
    <source>
        <dbReference type="ARBA" id="ARBA00023136"/>
    </source>
</evidence>
<dbReference type="AlphaFoldDB" id="A0A3L5TVG9"/>
<dbReference type="Proteomes" id="UP000266721">
    <property type="component" value="Unassembled WGS sequence"/>
</dbReference>
<feature type="domain" description="WSC" evidence="8">
    <location>
        <begin position="508"/>
        <end position="598"/>
    </location>
</feature>
<keyword evidence="3" id="KW-0732">Signal</keyword>
<dbReference type="Gene3D" id="2.20.100.10">
    <property type="entry name" value="Thrombospondin type-1 (TSP1) repeat"/>
    <property type="match status" value="1"/>
</dbReference>
<protein>
    <recommendedName>
        <fullName evidence="8">WSC domain-containing protein</fullName>
    </recommendedName>
</protein>
<evidence type="ECO:0000256" key="4">
    <source>
        <dbReference type="ARBA" id="ARBA00022989"/>
    </source>
</evidence>
<evidence type="ECO:0000256" key="7">
    <source>
        <dbReference type="SAM" id="Phobius"/>
    </source>
</evidence>
<comment type="subcellular location">
    <subcellularLocation>
        <location evidence="1">Membrane</location>
        <topology evidence="1">Single-pass membrane protein</topology>
    </subcellularLocation>
</comment>
<evidence type="ECO:0000256" key="2">
    <source>
        <dbReference type="ARBA" id="ARBA00022692"/>
    </source>
</evidence>
<reference evidence="9 10" key="1">
    <citation type="journal article" date="2016" name="PLoS ONE">
        <title>A First Insight into the Genome of the Filter-Feeder Mussel Mytilus galloprovincialis.</title>
        <authorList>
            <person name="Murgarella M."/>
            <person name="Puiu D."/>
            <person name="Novoa B."/>
            <person name="Figueras A."/>
            <person name="Posada D."/>
            <person name="Canchaya C."/>
        </authorList>
    </citation>
    <scope>NUCLEOTIDE SEQUENCE [LARGE SCALE GENOMIC DNA]</scope>
    <source>
        <tissue evidence="9">Muscle</tissue>
    </source>
</reference>
<evidence type="ECO:0000256" key="1">
    <source>
        <dbReference type="ARBA" id="ARBA00004167"/>
    </source>
</evidence>
<dbReference type="PANTHER" id="PTHR24269:SF16">
    <property type="entry name" value="PROTEIN SLG1"/>
    <property type="match status" value="1"/>
</dbReference>
<keyword evidence="6" id="KW-0325">Glycoprotein</keyword>
<name>A0A3L5TVG9_MYTGA</name>
<organism evidence="9 10">
    <name type="scientific">Mytilus galloprovincialis</name>
    <name type="common">Mediterranean mussel</name>
    <dbReference type="NCBI Taxonomy" id="29158"/>
    <lineage>
        <taxon>Eukaryota</taxon>
        <taxon>Metazoa</taxon>
        <taxon>Spiralia</taxon>
        <taxon>Lophotrochozoa</taxon>
        <taxon>Mollusca</taxon>
        <taxon>Bivalvia</taxon>
        <taxon>Autobranchia</taxon>
        <taxon>Pteriomorphia</taxon>
        <taxon>Mytilida</taxon>
        <taxon>Mytiloidea</taxon>
        <taxon>Mytilidae</taxon>
        <taxon>Mytilinae</taxon>
        <taxon>Mytilus</taxon>
    </lineage>
</organism>
<evidence type="ECO:0000259" key="8">
    <source>
        <dbReference type="PROSITE" id="PS51212"/>
    </source>
</evidence>
<keyword evidence="4 7" id="KW-1133">Transmembrane helix</keyword>
<dbReference type="PROSITE" id="PS50092">
    <property type="entry name" value="TSP1"/>
    <property type="match status" value="1"/>
</dbReference>
<feature type="transmembrane region" description="Helical" evidence="7">
    <location>
        <begin position="298"/>
        <end position="325"/>
    </location>
</feature>
<feature type="non-terminal residue" evidence="9">
    <location>
        <position position="1"/>
    </location>
</feature>
<keyword evidence="10" id="KW-1185">Reference proteome</keyword>
<proteinExistence type="predicted"/>
<evidence type="ECO:0000313" key="9">
    <source>
        <dbReference type="EMBL" id="OPL33942.1"/>
    </source>
</evidence>
<accession>A0A3L5TVG9</accession>
<dbReference type="Pfam" id="PF01822">
    <property type="entry name" value="WSC"/>
    <property type="match status" value="1"/>
</dbReference>
<dbReference type="EMBL" id="KV581113">
    <property type="protein sequence ID" value="OPL33942.1"/>
    <property type="molecule type" value="Genomic_DNA"/>
</dbReference>
<evidence type="ECO:0000313" key="10">
    <source>
        <dbReference type="Proteomes" id="UP000266721"/>
    </source>
</evidence>
<gene>
    <name evidence="9" type="ORF">AM593_07202</name>
</gene>
<evidence type="ECO:0000256" key="6">
    <source>
        <dbReference type="ARBA" id="ARBA00023180"/>
    </source>
</evidence>
<dbReference type="InterPro" id="IPR036383">
    <property type="entry name" value="TSP1_rpt_sf"/>
</dbReference>
<dbReference type="InterPro" id="IPR051836">
    <property type="entry name" value="Kremen_rcpt"/>
</dbReference>
<dbReference type="InterPro" id="IPR000884">
    <property type="entry name" value="TSP1_rpt"/>
</dbReference>
<dbReference type="InterPro" id="IPR002889">
    <property type="entry name" value="WSC_carb-bd"/>
</dbReference>
<feature type="transmembrane region" description="Helical" evidence="7">
    <location>
        <begin position="448"/>
        <end position="469"/>
    </location>
</feature>
<evidence type="ECO:0000256" key="3">
    <source>
        <dbReference type="ARBA" id="ARBA00022729"/>
    </source>
</evidence>
<dbReference type="PROSITE" id="PS51212">
    <property type="entry name" value="WSC"/>
    <property type="match status" value="1"/>
</dbReference>
<comment type="caution">
    <text evidence="9">The sequence shown here is derived from an EMBL/GenBank/DDBJ whole genome shotgun (WGS) entry which is preliminary data.</text>
</comment>
<dbReference type="PANTHER" id="PTHR24269">
    <property type="entry name" value="KREMEN PROTEIN"/>
    <property type="match status" value="1"/>
</dbReference>
<keyword evidence="5 7" id="KW-0472">Membrane</keyword>
<dbReference type="GO" id="GO:0005886">
    <property type="term" value="C:plasma membrane"/>
    <property type="evidence" value="ECO:0007669"/>
    <property type="project" value="TreeGrafter"/>
</dbReference>
<keyword evidence="2 7" id="KW-0812">Transmembrane</keyword>